<keyword evidence="1" id="KW-0808">Transferase</keyword>
<evidence type="ECO:0000313" key="1">
    <source>
        <dbReference type="EMBL" id="VWO97018.1"/>
    </source>
</evidence>
<dbReference type="InterPro" id="IPR014752">
    <property type="entry name" value="Arrestin-like_C"/>
</dbReference>
<keyword evidence="1" id="KW-0418">Kinase</keyword>
<protein>
    <submittedName>
        <fullName evidence="1">Two-component-like hybrid sensor histidine kinase 1</fullName>
    </submittedName>
</protein>
<dbReference type="GO" id="GO:0016301">
    <property type="term" value="F:kinase activity"/>
    <property type="evidence" value="ECO:0007669"/>
    <property type="project" value="UniProtKB-KW"/>
</dbReference>
<proteinExistence type="predicted"/>
<dbReference type="EMBL" id="LR726072">
    <property type="protein sequence ID" value="VWO97018.1"/>
    <property type="molecule type" value="Genomic_DNA"/>
</dbReference>
<reference evidence="1" key="1">
    <citation type="submission" date="2019-10" db="EMBL/GenBank/DDBJ databases">
        <authorList>
            <person name="Nor Muhammad N."/>
        </authorList>
    </citation>
    <scope>NUCLEOTIDE SEQUENCE</scope>
</reference>
<sequence length="261" mass="28341">MCTMPLAVTATMSVFNTALSHLLNENAVFPIMIATLQIGYRNTAHSTSRVVPRTCEKHADSLMSSSYTISNIHAHRAPGVHLHFTSSSSTPPPPPTVDALNVLFLLHCLRVLPTSILHRGTTGPFSLVIPPTTYCPGSAVEGEVLLKFLDVQENKIDEVVVELRGTLRLRVLTGHNANGQRIYSTSKHHLVSLRTTLWKRGSAYPPPDSHVLHLSFRFTLPSSDTKILPSVSWADSGGHGGAANEPLVPKVHAGRRAVFAL</sequence>
<organism evidence="1">
    <name type="scientific">Ganoderma boninense</name>
    <dbReference type="NCBI Taxonomy" id="34458"/>
    <lineage>
        <taxon>Eukaryota</taxon>
        <taxon>Fungi</taxon>
        <taxon>Dikarya</taxon>
        <taxon>Basidiomycota</taxon>
        <taxon>Agaricomycotina</taxon>
        <taxon>Agaricomycetes</taxon>
        <taxon>Polyporales</taxon>
        <taxon>Polyporaceae</taxon>
        <taxon>Ganoderma</taxon>
    </lineage>
</organism>
<dbReference type="AlphaFoldDB" id="A0A5K1JYA8"/>
<dbReference type="Gene3D" id="2.60.40.640">
    <property type="match status" value="1"/>
</dbReference>
<name>A0A5K1JYA8_9APHY</name>
<gene>
    <name evidence="1" type="primary">Q1A1Y7</name>
</gene>
<accession>A0A5K1JYA8</accession>